<evidence type="ECO:0000313" key="8">
    <source>
        <dbReference type="EMBL" id="WMI40094.1"/>
    </source>
</evidence>
<keyword evidence="8" id="KW-0696">RNA-directed RNA polymerase</keyword>
<reference evidence="8" key="1">
    <citation type="journal article" date="2023" name="Microbiol. Spectr.">
        <title>Extreme Diversity of Mycoviruses Present in Single Strains of Rhizoctonia cerealis, the Pathogen of Wheat Sharp Eyespot.</title>
        <authorList>
            <person name="Li W."/>
            <person name="Sun H."/>
            <person name="Cao S."/>
            <person name="Zhang A."/>
            <person name="Zhang H."/>
            <person name="Shu Y."/>
            <person name="Chen H."/>
        </authorList>
    </citation>
    <scope>NUCLEOTIDE SEQUENCE</scope>
    <source>
        <strain evidence="8">RcLeV-0928-2</strain>
    </source>
</reference>
<dbReference type="InterPro" id="IPR007099">
    <property type="entry name" value="RNA-dir_pol_NSvirus"/>
</dbReference>
<evidence type="ECO:0000256" key="4">
    <source>
        <dbReference type="ARBA" id="ARBA00030285"/>
    </source>
</evidence>
<dbReference type="GO" id="GO:0039694">
    <property type="term" value="P:viral RNA genome replication"/>
    <property type="evidence" value="ECO:0007669"/>
    <property type="project" value="InterPro"/>
</dbReference>
<evidence type="ECO:0000256" key="2">
    <source>
        <dbReference type="ARBA" id="ARBA00018602"/>
    </source>
</evidence>
<evidence type="ECO:0000256" key="6">
    <source>
        <dbReference type="ARBA" id="ARBA00031012"/>
    </source>
</evidence>
<sequence length="2316" mass="266768">MLNKIGVEIQHYTYHHYYNMNFQVASLLTNISHSEPYTQDPHFYESTEDRPFNLQVSLHPTNLLITSHNESNRNSHFDGLRIVCDLLSNTLKNIRHEIVSSLASESTDVKFSEIDPEFDPNTAEPFHELSPDYFEPVRRTLGELSTSAISDDRTLLNSFNVKLSKYTPYLERCKIDRYYVVVVSPRKICTNMTMTTEMIEELCARCRLGLSVEAEVTNILGQDIFTGEEDSSTESLVKSVLLTLEKKWYQEEDFSLDIFEHAKLDITPSENNHVLELLKKTWAGTSDVSKSKEEVLDKYLDSFTLENTREKTDIKRVANVPFILPNKINDGTGEVSPDLSDFPSLPVRLQVVWWTALEREKFKVWEELELTEEERLEVKDSKGMNKHRNKKDALFSISPDKDDIMDLARTGIQARRVIDQLVDEEEKSHKGFHPFCYTKDIDNFIASDVLTKKGNVRAEEDLFRLLNKAKEFTGDMEGDQDYSSLKIFKNFIMCSELVQFNEFITDLISEIAYNMHHYTKPDRYLFKQMRSYNVGLVMHISGEHIFVSFCIKKDELTKIIDTGRLGPTLYESETYIFTDFCSYNRGTLEHLLKAGPYMSSLMSHLISSEEIDIFQTKEDEFFHREKMSNFWTNMKTINLVFLSNKRDCEEAITSSRFLYMNIMDEIRPNPFLFVERLPEVLRSRMTSYVVARLIKYMKFYYVTPLKKTVTKSTRGDFPIEYLNLKSFLTDERMSIDQMINMFYYGYVVSKERDQSVHSSYSICKKLFKEEFKYLKMKEEGKKVLAELSEPSPHQTDLALLKWFLKTFESISARKIGPNHKDIFSRAIIKNMARASFSELATLKASAKSHDQDYPDVPDDVVEKGFSKVSKFLRDNIKVEYSRRPKTLEAITVISDEWESKNNGRTLEHVIQLIPECLSVLEEKNGFDSDLFSKSQHGGDREIHVLEMRARIVQYFIESISKSICKFWPTETTVNPKEKEKFVSNHYRKAGVHFDDFITLSKSADAKTWCQNHHVSRFAIMLVSMVPETFHTFIYRVLSLWVRKRVSLPPDLIALFLANQTTRSSDVIFTTMRDRVFKGEMPFLRKGDGKAVIKSGMFQGILHRTSSLYHLVVQEVMASLEAQMFLKITKTPMLITKKVGSDDSASLNSFETGDDMGKKINVAYRIMGWKEAVAAYLSIFNSEAKSVRGIIDVIEYNSEWYVRNKSVKPTFRWVSACLETTLVESFITRLRIFSNTLTQTLEGGASTFEASLIQLSQAWMHYKLIGLDKTKLFSKISTELAEFPDPSLGFFPLDPDISAGLLGVDYSIYLIAKRSKYGHKLAAIESNAENSVLDYEGKKSAAFGTFMNRVIVNYSQESVWKKIVDGLSMDSMDELVEVVDNDPMLIYGRHKNWRDDRVSIGLKLYNPGVKSSLANRNSLIRMQIASSYILTTPCFLDPQDKTKRKTIFELIEDAKTDVLVEADNLEFLSRVYPLQSQYDEFDGWLRRLKTEMFLTPADFSRKNKTIIEVYTSPIAGQYALIDICKRKWFNTRYSVPLGNTSFNDIWIDTKNKYKFLRDTHEETRSYTGLSTISLKYYLESVIGKNRYVRLNDSSARGSSIYSAFTRIFWPNKKVRSTMTDVVGQEVRILRHNLFCIQNYFFSQASQDELIHELLKNSSFLDEHKHRISPQSARLSMMRDIIMGKKSVSVILDEMKVIRGGSVGFFSIRQSYNKETKERSGPGQWRGQVNDTHVVIDMNDSTCQAITLSNLLDIDHLGKQLRGLIREMALKPGKTVISPDKIYMGESGRIYQSSTPKERCVPVMINQDLKVTAFDKLLKYKYKVTSNEYSVRLIIFDEGCPEITALSEMITSRDWDTDLPSLLPDNIMYTIFAGGKSCTLKDWSEWANRVLPSKHAQRLGVYDRTLRKKPYNRYDGTKLRALLLKRWASTKTYREEILGLIDRSNVEDLERQEFSQEVSDAVLALREGLTSFNVEGAADEWGMSSEVTITPDNVEHDSTLQGQRFTELQQIEEFMELFQASDISLYEKIDIQQAALKGMPSSNNFMQGIISHTITLQPELTYEHMTEGTLVEIPGSLGRVLSFLFGQDFESKNDYEYEEGELHAILEAEMDSSSLVASTADSNISIRDLTRRVVDLEAAVTHSDGVAKVLLAKQMMKDKALLMRLKEREDETKEEIATSSYSVQAIKKDKFLEELMVFRKTMGHEDLGSYLDPDDDEMPMLTCIRLKTYVNRLYEDDMITEESSAVYKEAIKSKILSEEFLGLLGDALQINLRIMYDGGLVYHQLAKSMDPEVEDDEKEIETYTYWIQESGETSISLS</sequence>
<dbReference type="PROSITE" id="PS50525">
    <property type="entry name" value="RDRP_SSRNA_NEG_SEG"/>
    <property type="match status" value="1"/>
</dbReference>
<evidence type="ECO:0000256" key="1">
    <source>
        <dbReference type="ARBA" id="ARBA00012494"/>
    </source>
</evidence>
<dbReference type="EMBL" id="OQ999776">
    <property type="protein sequence ID" value="WMI40094.1"/>
    <property type="molecule type" value="Genomic_RNA"/>
</dbReference>
<dbReference type="GO" id="GO:0006351">
    <property type="term" value="P:DNA-templated transcription"/>
    <property type="evidence" value="ECO:0007669"/>
    <property type="project" value="InterPro"/>
</dbReference>
<accession>A0AA51BSF6</accession>
<keyword evidence="3" id="KW-0808">Transferase</keyword>
<reference evidence="8" key="2">
    <citation type="submission" date="2023-05" db="EMBL/GenBank/DDBJ databases">
        <authorList>
            <person name="Li W."/>
        </authorList>
    </citation>
    <scope>NUCLEOTIDE SEQUENCE</scope>
    <source>
        <strain evidence="8">RcLeV-0928-2</strain>
    </source>
</reference>
<dbReference type="InterPro" id="IPR007322">
    <property type="entry name" value="RNA_pol_bunyavir"/>
</dbReference>
<proteinExistence type="predicted"/>
<dbReference type="Pfam" id="PF04196">
    <property type="entry name" value="Bunya_RdRp"/>
    <property type="match status" value="1"/>
</dbReference>
<protein>
    <recommendedName>
        <fullName evidence="2">RNA-directed RNA polymerase L</fullName>
        <ecNumber evidence="1">2.7.7.48</ecNumber>
    </recommendedName>
    <alternativeName>
        <fullName evidence="4">Large structural protein</fullName>
    </alternativeName>
    <alternativeName>
        <fullName evidence="6">Replicase</fullName>
    </alternativeName>
    <alternativeName>
        <fullName evidence="5">Transcriptase</fullName>
    </alternativeName>
</protein>
<evidence type="ECO:0000259" key="7">
    <source>
        <dbReference type="PROSITE" id="PS50525"/>
    </source>
</evidence>
<keyword evidence="8" id="KW-0548">Nucleotidyltransferase</keyword>
<evidence type="ECO:0000256" key="5">
    <source>
        <dbReference type="ARBA" id="ARBA00030436"/>
    </source>
</evidence>
<feature type="domain" description="RdRp catalytic" evidence="7">
    <location>
        <begin position="985"/>
        <end position="1186"/>
    </location>
</feature>
<dbReference type="GO" id="GO:0003968">
    <property type="term" value="F:RNA-directed RNA polymerase activity"/>
    <property type="evidence" value="ECO:0007669"/>
    <property type="project" value="UniProtKB-KW"/>
</dbReference>
<dbReference type="EC" id="2.7.7.48" evidence="1"/>
<name>A0AA51BSF6_9VIRU</name>
<evidence type="ECO:0000256" key="3">
    <source>
        <dbReference type="ARBA" id="ARBA00022679"/>
    </source>
</evidence>
<organism evidence="8">
    <name type="scientific">Rhizoctonia cerealis lentinuvirus</name>
    <dbReference type="NCBI Taxonomy" id="3068668"/>
    <lineage>
        <taxon>Viruses</taxon>
        <taxon>Riboviria</taxon>
        <taxon>Orthornavirae</taxon>
        <taxon>Negarnaviricota</taxon>
        <taxon>Polyploviricotina</taxon>
        <taxon>Bunyaviricetes</taxon>
        <taxon>Hareavirales</taxon>
        <taxon>Phenuiviridae</taxon>
        <taxon>Lentinuvirus</taxon>
    </lineage>
</organism>